<gene>
    <name evidence="3" type="ORF">SAMN04488079_101205</name>
</gene>
<keyword evidence="2" id="KW-0732">Signal</keyword>
<dbReference type="STRING" id="45496.SAMN04488079_101205"/>
<dbReference type="Proteomes" id="UP000198924">
    <property type="component" value="Unassembled WGS sequence"/>
</dbReference>
<dbReference type="EMBL" id="FOSH01000001">
    <property type="protein sequence ID" value="SFJ78581.1"/>
    <property type="molecule type" value="Genomic_DNA"/>
</dbReference>
<dbReference type="AlphaFoldDB" id="A0A1I3U9Z1"/>
<evidence type="ECO:0000256" key="2">
    <source>
        <dbReference type="SAM" id="SignalP"/>
    </source>
</evidence>
<feature type="signal peptide" evidence="2">
    <location>
        <begin position="1"/>
        <end position="28"/>
    </location>
</feature>
<proteinExistence type="predicted"/>
<dbReference type="RefSeq" id="WP_177207231.1">
    <property type="nucleotide sequence ID" value="NZ_FOSH01000001.1"/>
</dbReference>
<sequence>MLIHVLKLLSLSALLFLSACHHFHPHQAMPPGHDPNGPGNSENAPGHNK</sequence>
<evidence type="ECO:0000313" key="4">
    <source>
        <dbReference type="Proteomes" id="UP000198924"/>
    </source>
</evidence>
<accession>A0A1I3U9Z1</accession>
<protein>
    <recommendedName>
        <fullName evidence="5">Lipoprotein-attachment site-containing protein</fullName>
    </recommendedName>
</protein>
<evidence type="ECO:0000256" key="1">
    <source>
        <dbReference type="SAM" id="MobiDB-lite"/>
    </source>
</evidence>
<keyword evidence="4" id="KW-1185">Reference proteome</keyword>
<feature type="chain" id="PRO_5011704812" description="Lipoprotein-attachment site-containing protein" evidence="2">
    <location>
        <begin position="29"/>
        <end position="49"/>
    </location>
</feature>
<evidence type="ECO:0008006" key="5">
    <source>
        <dbReference type="Google" id="ProtNLM"/>
    </source>
</evidence>
<reference evidence="4" key="1">
    <citation type="submission" date="2016-10" db="EMBL/GenBank/DDBJ databases">
        <authorList>
            <person name="Varghese N."/>
            <person name="Submissions S."/>
        </authorList>
    </citation>
    <scope>NUCLEOTIDE SEQUENCE [LARGE SCALE GENOMIC DNA]</scope>
    <source>
        <strain evidence="4">DSM 11578</strain>
    </source>
</reference>
<dbReference type="PROSITE" id="PS51257">
    <property type="entry name" value="PROKAR_LIPOPROTEIN"/>
    <property type="match status" value="1"/>
</dbReference>
<name>A0A1I3U9Z1_9GAMM</name>
<evidence type="ECO:0000313" key="3">
    <source>
        <dbReference type="EMBL" id="SFJ78581.1"/>
    </source>
</evidence>
<organism evidence="3 4">
    <name type="scientific">Methylophaga sulfidovorans</name>
    <dbReference type="NCBI Taxonomy" id="45496"/>
    <lineage>
        <taxon>Bacteria</taxon>
        <taxon>Pseudomonadati</taxon>
        <taxon>Pseudomonadota</taxon>
        <taxon>Gammaproteobacteria</taxon>
        <taxon>Thiotrichales</taxon>
        <taxon>Piscirickettsiaceae</taxon>
        <taxon>Methylophaga</taxon>
    </lineage>
</organism>
<feature type="region of interest" description="Disordered" evidence="1">
    <location>
        <begin position="25"/>
        <end position="49"/>
    </location>
</feature>